<evidence type="ECO:0000256" key="1">
    <source>
        <dbReference type="ARBA" id="ARBA00009677"/>
    </source>
</evidence>
<evidence type="ECO:0000259" key="3">
    <source>
        <dbReference type="Pfam" id="PF00460"/>
    </source>
</evidence>
<dbReference type="PANTHER" id="PTHR30435:SF19">
    <property type="entry name" value="FLAGELLAR BASAL-BODY ROD PROTEIN FLGG"/>
    <property type="match status" value="1"/>
</dbReference>
<dbReference type="Proteomes" id="UP000214975">
    <property type="component" value="Chromosome"/>
</dbReference>
<gene>
    <name evidence="6" type="ORF">Thert_01077</name>
</gene>
<evidence type="ECO:0000313" key="7">
    <source>
        <dbReference type="Proteomes" id="UP000214975"/>
    </source>
</evidence>
<evidence type="ECO:0000256" key="2">
    <source>
        <dbReference type="RuleBase" id="RU362116"/>
    </source>
</evidence>
<keyword evidence="6" id="KW-0282">Flagellum</keyword>
<dbReference type="PANTHER" id="PTHR30435">
    <property type="entry name" value="FLAGELLAR PROTEIN"/>
    <property type="match status" value="1"/>
</dbReference>
<dbReference type="RefSeq" id="WP_013298922.1">
    <property type="nucleotide sequence ID" value="NZ_CP016893.1"/>
</dbReference>
<dbReference type="GeneID" id="93865306"/>
<comment type="subcellular location">
    <subcellularLocation>
        <location evidence="2">Bacterial flagellum basal body</location>
    </subcellularLocation>
</comment>
<dbReference type="InterPro" id="IPR053967">
    <property type="entry name" value="LlgE_F_G-like_D1"/>
</dbReference>
<dbReference type="Pfam" id="PF22692">
    <property type="entry name" value="LlgE_F_G_D1"/>
    <property type="match status" value="1"/>
</dbReference>
<dbReference type="EMBL" id="CP016893">
    <property type="protein sequence ID" value="AST57186.1"/>
    <property type="molecule type" value="Genomic_DNA"/>
</dbReference>
<organism evidence="6 7">
    <name type="scientific">Thermoanaerobacterium thermosaccharolyticum</name>
    <name type="common">Clostridium thermosaccharolyticum</name>
    <dbReference type="NCBI Taxonomy" id="1517"/>
    <lineage>
        <taxon>Bacteria</taxon>
        <taxon>Bacillati</taxon>
        <taxon>Bacillota</taxon>
        <taxon>Clostridia</taxon>
        <taxon>Thermoanaerobacterales</taxon>
        <taxon>Thermoanaerobacteraceae</taxon>
        <taxon>Thermoanaerobacterium</taxon>
    </lineage>
</organism>
<accession>A0A223HXI3</accession>
<comment type="similarity">
    <text evidence="1 2">Belongs to the flagella basal body rod proteins family.</text>
</comment>
<dbReference type="InterPro" id="IPR020013">
    <property type="entry name" value="Flagellar_FlgE/F/G"/>
</dbReference>
<dbReference type="OMA" id="HQDDMNA"/>
<protein>
    <submittedName>
        <fullName evidence="6">Flagellar basal-body rod protein</fullName>
    </submittedName>
</protein>
<dbReference type="GO" id="GO:0030694">
    <property type="term" value="C:bacterial-type flagellum basal body, rod"/>
    <property type="evidence" value="ECO:0007669"/>
    <property type="project" value="InterPro"/>
</dbReference>
<dbReference type="Pfam" id="PF06429">
    <property type="entry name" value="Flg_bbr_C"/>
    <property type="match status" value="1"/>
</dbReference>
<feature type="domain" description="Flagellar hook protein FlgE/F/G-like D1" evidence="5">
    <location>
        <begin position="94"/>
        <end position="156"/>
    </location>
</feature>
<keyword evidence="6" id="KW-0966">Cell projection</keyword>
<dbReference type="PROSITE" id="PS00588">
    <property type="entry name" value="FLAGELLA_BB_ROD"/>
    <property type="match status" value="1"/>
</dbReference>
<dbReference type="NCBIfam" id="TIGR02490">
    <property type="entry name" value="flgF"/>
    <property type="match status" value="1"/>
</dbReference>
<dbReference type="Pfam" id="PF00460">
    <property type="entry name" value="Flg_bb_rod"/>
    <property type="match status" value="1"/>
</dbReference>
<dbReference type="InterPro" id="IPR001444">
    <property type="entry name" value="Flag_bb_rod_N"/>
</dbReference>
<dbReference type="InterPro" id="IPR012836">
    <property type="entry name" value="FlgF"/>
</dbReference>
<dbReference type="GO" id="GO:0071978">
    <property type="term" value="P:bacterial-type flagellum-dependent swarming motility"/>
    <property type="evidence" value="ECO:0007669"/>
    <property type="project" value="TreeGrafter"/>
</dbReference>
<dbReference type="AlphaFoldDB" id="A0A223HXI3"/>
<feature type="domain" description="Flagellar basal-body/hook protein C-terminal" evidence="4">
    <location>
        <begin position="199"/>
        <end position="243"/>
    </location>
</feature>
<evidence type="ECO:0000313" key="6">
    <source>
        <dbReference type="EMBL" id="AST57186.1"/>
    </source>
</evidence>
<dbReference type="InterPro" id="IPR010930">
    <property type="entry name" value="Flg_bb/hook_C_dom"/>
</dbReference>
<keyword evidence="2" id="KW-0975">Bacterial flagellum</keyword>
<dbReference type="SUPFAM" id="SSF117143">
    <property type="entry name" value="Flagellar hook protein flgE"/>
    <property type="match status" value="1"/>
</dbReference>
<evidence type="ECO:0000259" key="5">
    <source>
        <dbReference type="Pfam" id="PF22692"/>
    </source>
</evidence>
<reference evidence="6 7" key="1">
    <citation type="submission" date="2016-08" db="EMBL/GenBank/DDBJ databases">
        <title>A novel genetic cassette of butanologenic Thermoanaerobacterium thermosaccharolyticum that directly convert cellulose to butanol.</title>
        <authorList>
            <person name="Li T."/>
            <person name="He J."/>
        </authorList>
    </citation>
    <scope>NUCLEOTIDE SEQUENCE [LARGE SCALE GENOMIC DNA]</scope>
    <source>
        <strain evidence="6 7">TG57</strain>
    </source>
</reference>
<dbReference type="NCBIfam" id="TIGR03506">
    <property type="entry name" value="FlgEFG_subfam"/>
    <property type="match status" value="2"/>
</dbReference>
<evidence type="ECO:0000259" key="4">
    <source>
        <dbReference type="Pfam" id="PF06429"/>
    </source>
</evidence>
<dbReference type="InterPro" id="IPR019776">
    <property type="entry name" value="Flagellar_basal_body_rod_CS"/>
</dbReference>
<name>A0A223HXI3_THETR</name>
<feature type="domain" description="Flagellar basal body rod protein N-terminal" evidence="3">
    <location>
        <begin position="5"/>
        <end position="35"/>
    </location>
</feature>
<proteinExistence type="inferred from homology"/>
<sequence>MLRGLYTASSGMIAQQKIVDVLSNNIANVNTSGYKKDTVTTMAFPDFMVTRSGGDNVPYNGYIGNMDYGVLVETFNTNFSEGNIEKTDGKLDFAIDGSGFFTVSTPNGIRYTRDGSFTLNSNGYLVTKDGYYVMGQNGPIQLNNGDISVDDFGNISLNGQTVNKLNIVDFSNYSTLRKEGNNLFFTTGGQAIPASGAVKQGYLEGSNVNPVDEMVTMISAMRTYEANQKTVSAFDETLDKAVNEVGRI</sequence>
<keyword evidence="6" id="KW-0969">Cilium</keyword>
<dbReference type="InterPro" id="IPR037925">
    <property type="entry name" value="FlgE/F/G-like"/>
</dbReference>